<reference evidence="1" key="1">
    <citation type="journal article" date="2023" name="Mol. Phylogenet. Evol.">
        <title>Genome-scale phylogeny and comparative genomics of the fungal order Sordariales.</title>
        <authorList>
            <person name="Hensen N."/>
            <person name="Bonometti L."/>
            <person name="Westerberg I."/>
            <person name="Brannstrom I.O."/>
            <person name="Guillou S."/>
            <person name="Cros-Aarteil S."/>
            <person name="Calhoun S."/>
            <person name="Haridas S."/>
            <person name="Kuo A."/>
            <person name="Mondo S."/>
            <person name="Pangilinan J."/>
            <person name="Riley R."/>
            <person name="LaButti K."/>
            <person name="Andreopoulos B."/>
            <person name="Lipzen A."/>
            <person name="Chen C."/>
            <person name="Yan M."/>
            <person name="Daum C."/>
            <person name="Ng V."/>
            <person name="Clum A."/>
            <person name="Steindorff A."/>
            <person name="Ohm R.A."/>
            <person name="Martin F."/>
            <person name="Silar P."/>
            <person name="Natvig D.O."/>
            <person name="Lalanne C."/>
            <person name="Gautier V."/>
            <person name="Ament-Velasquez S.L."/>
            <person name="Kruys A."/>
            <person name="Hutchinson M.I."/>
            <person name="Powell A.J."/>
            <person name="Barry K."/>
            <person name="Miller A.N."/>
            <person name="Grigoriev I.V."/>
            <person name="Debuchy R."/>
            <person name="Gladieux P."/>
            <person name="Hiltunen Thoren M."/>
            <person name="Johannesson H."/>
        </authorList>
    </citation>
    <scope>NUCLEOTIDE SEQUENCE</scope>
    <source>
        <strain evidence="1">PSN293</strain>
    </source>
</reference>
<evidence type="ECO:0000313" key="2">
    <source>
        <dbReference type="Proteomes" id="UP001301769"/>
    </source>
</evidence>
<organism evidence="1 2">
    <name type="scientific">Rhypophila decipiens</name>
    <dbReference type="NCBI Taxonomy" id="261697"/>
    <lineage>
        <taxon>Eukaryota</taxon>
        <taxon>Fungi</taxon>
        <taxon>Dikarya</taxon>
        <taxon>Ascomycota</taxon>
        <taxon>Pezizomycotina</taxon>
        <taxon>Sordariomycetes</taxon>
        <taxon>Sordariomycetidae</taxon>
        <taxon>Sordariales</taxon>
        <taxon>Naviculisporaceae</taxon>
        <taxon>Rhypophila</taxon>
    </lineage>
</organism>
<dbReference type="AlphaFoldDB" id="A0AAN6Y5X8"/>
<gene>
    <name evidence="1" type="ORF">QBC37DRAFT_400770</name>
</gene>
<accession>A0AAN6Y5X8</accession>
<keyword evidence="2" id="KW-1185">Reference proteome</keyword>
<sequence length="249" mass="27552">MVPSCVKKLRDGMSGSYKTGICMAFPRILALTYGSENIIPELTSSEGGRELVVNGGLDRLGWVEDMRGAGNSGELDRNLRCTRKKEYFVCWVPKVAQTLDTQEGDLVLPLAKPASLELVEWLCAVLAPKPGWLSDRGGFPPWAAIYHDGPRFVLSMDEPVQVGFALNERPPTFTRATELLVELCCFHVLGPGEVADPMAAFWDGEKLHQHDYPNEADLVARTDLVRHRYNPSAPRHIALTILVAAILIR</sequence>
<dbReference type="EMBL" id="MU858112">
    <property type="protein sequence ID" value="KAK4213258.1"/>
    <property type="molecule type" value="Genomic_DNA"/>
</dbReference>
<protein>
    <submittedName>
        <fullName evidence="1">Uncharacterized protein</fullName>
    </submittedName>
</protein>
<evidence type="ECO:0000313" key="1">
    <source>
        <dbReference type="EMBL" id="KAK4213258.1"/>
    </source>
</evidence>
<comment type="caution">
    <text evidence="1">The sequence shown here is derived from an EMBL/GenBank/DDBJ whole genome shotgun (WGS) entry which is preliminary data.</text>
</comment>
<proteinExistence type="predicted"/>
<reference evidence="1" key="2">
    <citation type="submission" date="2023-05" db="EMBL/GenBank/DDBJ databases">
        <authorList>
            <consortium name="Lawrence Berkeley National Laboratory"/>
            <person name="Steindorff A."/>
            <person name="Hensen N."/>
            <person name="Bonometti L."/>
            <person name="Westerberg I."/>
            <person name="Brannstrom I.O."/>
            <person name="Guillou S."/>
            <person name="Cros-Aarteil S."/>
            <person name="Calhoun S."/>
            <person name="Haridas S."/>
            <person name="Kuo A."/>
            <person name="Mondo S."/>
            <person name="Pangilinan J."/>
            <person name="Riley R."/>
            <person name="Labutti K."/>
            <person name="Andreopoulos B."/>
            <person name="Lipzen A."/>
            <person name="Chen C."/>
            <person name="Yanf M."/>
            <person name="Daum C."/>
            <person name="Ng V."/>
            <person name="Clum A."/>
            <person name="Ohm R."/>
            <person name="Martin F."/>
            <person name="Silar P."/>
            <person name="Natvig D."/>
            <person name="Lalanne C."/>
            <person name="Gautier V."/>
            <person name="Ament-Velasquez S.L."/>
            <person name="Kruys A."/>
            <person name="Hutchinson M.I."/>
            <person name="Powell A.J."/>
            <person name="Barry K."/>
            <person name="Miller A.N."/>
            <person name="Grigoriev I.V."/>
            <person name="Debuchy R."/>
            <person name="Gladieux P."/>
            <person name="Thoren M.H."/>
            <person name="Johannesson H."/>
        </authorList>
    </citation>
    <scope>NUCLEOTIDE SEQUENCE</scope>
    <source>
        <strain evidence="1">PSN293</strain>
    </source>
</reference>
<dbReference type="Proteomes" id="UP001301769">
    <property type="component" value="Unassembled WGS sequence"/>
</dbReference>
<name>A0AAN6Y5X8_9PEZI</name>